<organism evidence="2 3">
    <name type="scientific">Paludibacterium paludis</name>
    <dbReference type="NCBI Taxonomy" id="1225769"/>
    <lineage>
        <taxon>Bacteria</taxon>
        <taxon>Pseudomonadati</taxon>
        <taxon>Pseudomonadota</taxon>
        <taxon>Betaproteobacteria</taxon>
        <taxon>Neisseriales</taxon>
        <taxon>Chromobacteriaceae</taxon>
        <taxon>Paludibacterium</taxon>
    </lineage>
</organism>
<reference evidence="2" key="2">
    <citation type="submission" date="2020-09" db="EMBL/GenBank/DDBJ databases">
        <authorList>
            <person name="Sun Q."/>
            <person name="Kim S."/>
        </authorList>
    </citation>
    <scope>NUCLEOTIDE SEQUENCE</scope>
    <source>
        <strain evidence="2">KCTC 32182</strain>
    </source>
</reference>
<gene>
    <name evidence="2" type="primary">epsH</name>
    <name evidence="2" type="ORF">GCM10011289_18860</name>
</gene>
<dbReference type="Gene3D" id="3.90.550.10">
    <property type="entry name" value="Spore Coat Polysaccharide Biosynthesis Protein SpsA, Chain A"/>
    <property type="match status" value="1"/>
</dbReference>
<evidence type="ECO:0000313" key="2">
    <source>
        <dbReference type="EMBL" id="GGY15724.1"/>
    </source>
</evidence>
<evidence type="ECO:0000313" key="3">
    <source>
        <dbReference type="Proteomes" id="UP000645257"/>
    </source>
</evidence>
<dbReference type="CDD" id="cd00761">
    <property type="entry name" value="Glyco_tranf_GTA_type"/>
    <property type="match status" value="1"/>
</dbReference>
<keyword evidence="3" id="KW-1185">Reference proteome</keyword>
<accession>A0A918P2Y0</accession>
<reference evidence="2" key="1">
    <citation type="journal article" date="2014" name="Int. J. Syst. Evol. Microbiol.">
        <title>Complete genome sequence of Corynebacterium casei LMG S-19264T (=DSM 44701T), isolated from a smear-ripened cheese.</title>
        <authorList>
            <consortium name="US DOE Joint Genome Institute (JGI-PGF)"/>
            <person name="Walter F."/>
            <person name="Albersmeier A."/>
            <person name="Kalinowski J."/>
            <person name="Ruckert C."/>
        </authorList>
    </citation>
    <scope>NUCLEOTIDE SEQUENCE</scope>
    <source>
        <strain evidence="2">KCTC 32182</strain>
    </source>
</reference>
<dbReference type="AlphaFoldDB" id="A0A918P2Y0"/>
<dbReference type="Pfam" id="PF00535">
    <property type="entry name" value="Glycos_transf_2"/>
    <property type="match status" value="1"/>
</dbReference>
<dbReference type="Proteomes" id="UP000645257">
    <property type="component" value="Unassembled WGS sequence"/>
</dbReference>
<dbReference type="PANTHER" id="PTHR22916">
    <property type="entry name" value="GLYCOSYLTRANSFERASE"/>
    <property type="match status" value="1"/>
</dbReference>
<proteinExistence type="predicted"/>
<dbReference type="EMBL" id="BMYX01000009">
    <property type="protein sequence ID" value="GGY15724.1"/>
    <property type="molecule type" value="Genomic_DNA"/>
</dbReference>
<dbReference type="SUPFAM" id="SSF53448">
    <property type="entry name" value="Nucleotide-diphospho-sugar transferases"/>
    <property type="match status" value="1"/>
</dbReference>
<dbReference type="InterPro" id="IPR001173">
    <property type="entry name" value="Glyco_trans_2-like"/>
</dbReference>
<sequence>MLPTVSLVLTTYNDKPYIDQAIQSVLSQSHTDFECIIIDDGSTDGTAEICRKYADTDPRIRVITQSNSGASAARNVGIGEARGTWLAFVDSDDILHPDFISDCLYACMHNPCDLVICEAVVFADGSAPDFPETADTEMENEEAPAALRKLLEGEYIPNVWARLYRRECLAGTGFPLELVVGEDMEFSVRLMLRLSRVCHVNLPRYAYRKRDGSVLSRFKPELLSNRLSFCRAIQTTLGPSATREPLSRSLQIMAATHLGYYGMKDMVRSGVMNEAWLFAMRDCLSREFDISAKQLPALGLPTRREKWLKFALGPCWLAKLFLKYQIRKHKRDANR</sequence>
<dbReference type="InterPro" id="IPR029044">
    <property type="entry name" value="Nucleotide-diphossugar_trans"/>
</dbReference>
<name>A0A918P2Y0_9NEIS</name>
<dbReference type="PANTHER" id="PTHR22916:SF3">
    <property type="entry name" value="UDP-GLCNAC:BETAGAL BETA-1,3-N-ACETYLGLUCOSAMINYLTRANSFERASE-LIKE PROTEIN 1"/>
    <property type="match status" value="1"/>
</dbReference>
<dbReference type="RefSeq" id="WP_189533654.1">
    <property type="nucleotide sequence ID" value="NZ_BMYX01000009.1"/>
</dbReference>
<dbReference type="GO" id="GO:0016758">
    <property type="term" value="F:hexosyltransferase activity"/>
    <property type="evidence" value="ECO:0007669"/>
    <property type="project" value="UniProtKB-ARBA"/>
</dbReference>
<evidence type="ECO:0000259" key="1">
    <source>
        <dbReference type="Pfam" id="PF00535"/>
    </source>
</evidence>
<feature type="domain" description="Glycosyltransferase 2-like" evidence="1">
    <location>
        <begin position="6"/>
        <end position="167"/>
    </location>
</feature>
<protein>
    <submittedName>
        <fullName evidence="2">Glycosyltransferase EpsH</fullName>
    </submittedName>
</protein>
<comment type="caution">
    <text evidence="2">The sequence shown here is derived from an EMBL/GenBank/DDBJ whole genome shotgun (WGS) entry which is preliminary data.</text>
</comment>